<evidence type="ECO:0000256" key="7">
    <source>
        <dbReference type="ARBA" id="ARBA00022927"/>
    </source>
</evidence>
<protein>
    <submittedName>
        <fullName evidence="11">General secretion pathway M protein</fullName>
    </submittedName>
</protein>
<sequence>MKKLAWKHGSGQWWASHSPSERRLMVAVAVCLGLGLYVWLLLSATHARAKLRPAVIELQAQVIRQERQAEEIMQLRAAPAPAPAPADLRQLVQRQVDADGLSSSLASIERVDADQVKLVFGHVAFAQWLVWADNMRAQHLRFARVRIESQDAPGQVSVSATIERSRR</sequence>
<keyword evidence="5" id="KW-0997">Cell inner membrane</keyword>
<keyword evidence="6 10" id="KW-0812">Transmembrane</keyword>
<keyword evidence="4" id="KW-1003">Cell membrane</keyword>
<dbReference type="PATRIC" id="fig|1163408.3.peg.2477"/>
<reference evidence="11 12" key="1">
    <citation type="journal article" date="2012" name="J. Bacteriol.">
        <title>Genome sequences for six rhodanobacter strains, isolated from soils and the terrestrial subsurface, with variable denitrification capabilities.</title>
        <authorList>
            <person name="Kostka J.E."/>
            <person name="Green S.J."/>
            <person name="Rishishwar L."/>
            <person name="Prakash O."/>
            <person name="Katz L.S."/>
            <person name="Marino-Ramirez L."/>
            <person name="Jordan I.K."/>
            <person name="Munk C."/>
            <person name="Ivanova N."/>
            <person name="Mikhailova N."/>
            <person name="Watson D.B."/>
            <person name="Brown S.D."/>
            <person name="Palumbo A.V."/>
            <person name="Brooks S.C."/>
        </authorList>
    </citation>
    <scope>NUCLEOTIDE SEQUENCE [LARGE SCALE GENOMIC DNA]</scope>
    <source>
        <strain evidence="12">Jip2T</strain>
    </source>
</reference>
<evidence type="ECO:0000256" key="5">
    <source>
        <dbReference type="ARBA" id="ARBA00022519"/>
    </source>
</evidence>
<comment type="subcellular location">
    <subcellularLocation>
        <location evidence="1">Cell inner membrane</location>
        <topology evidence="1">Single-pass membrane protein</topology>
    </subcellularLocation>
</comment>
<dbReference type="OrthoDB" id="6077714at2"/>
<gene>
    <name evidence="11" type="ORF">UU9_12138</name>
</gene>
<dbReference type="EMBL" id="AJXU01000051">
    <property type="protein sequence ID" value="EIL88497.1"/>
    <property type="molecule type" value="Genomic_DNA"/>
</dbReference>
<evidence type="ECO:0000256" key="6">
    <source>
        <dbReference type="ARBA" id="ARBA00022692"/>
    </source>
</evidence>
<dbReference type="GO" id="GO:0015627">
    <property type="term" value="C:type II protein secretion system complex"/>
    <property type="evidence" value="ECO:0007669"/>
    <property type="project" value="InterPro"/>
</dbReference>
<dbReference type="InterPro" id="IPR007690">
    <property type="entry name" value="T2SS_GspM"/>
</dbReference>
<dbReference type="AlphaFoldDB" id="I4VMQ6"/>
<evidence type="ECO:0000313" key="11">
    <source>
        <dbReference type="EMBL" id="EIL88497.1"/>
    </source>
</evidence>
<comment type="similarity">
    <text evidence="2">Belongs to the GSP M family.</text>
</comment>
<name>I4VMQ6_9GAMM</name>
<dbReference type="STRING" id="1163408.UU9_12138"/>
<organism evidence="11 12">
    <name type="scientific">Rhodanobacter fulvus Jip2</name>
    <dbReference type="NCBI Taxonomy" id="1163408"/>
    <lineage>
        <taxon>Bacteria</taxon>
        <taxon>Pseudomonadati</taxon>
        <taxon>Pseudomonadota</taxon>
        <taxon>Gammaproteobacteria</taxon>
        <taxon>Lysobacterales</taxon>
        <taxon>Rhodanobacteraceae</taxon>
        <taxon>Rhodanobacter</taxon>
    </lineage>
</organism>
<dbReference type="InterPro" id="IPR023229">
    <property type="entry name" value="T2SS_M_periplasmic_sf"/>
</dbReference>
<feature type="transmembrane region" description="Helical" evidence="10">
    <location>
        <begin position="24"/>
        <end position="42"/>
    </location>
</feature>
<comment type="caution">
    <text evidence="11">The sequence shown here is derived from an EMBL/GenBank/DDBJ whole genome shotgun (WGS) entry which is preliminary data.</text>
</comment>
<dbReference type="GO" id="GO:0015628">
    <property type="term" value="P:protein secretion by the type II secretion system"/>
    <property type="evidence" value="ECO:0007669"/>
    <property type="project" value="InterPro"/>
</dbReference>
<evidence type="ECO:0000256" key="3">
    <source>
        <dbReference type="ARBA" id="ARBA00022448"/>
    </source>
</evidence>
<dbReference type="Gene3D" id="3.30.1360.100">
    <property type="entry name" value="General secretion pathway protein M, EpsM"/>
    <property type="match status" value="1"/>
</dbReference>
<evidence type="ECO:0000256" key="8">
    <source>
        <dbReference type="ARBA" id="ARBA00022989"/>
    </source>
</evidence>
<keyword evidence="8 10" id="KW-1133">Transmembrane helix</keyword>
<keyword evidence="3" id="KW-0813">Transport</keyword>
<dbReference type="SUPFAM" id="SSF103054">
    <property type="entry name" value="General secretion pathway protein M, EpsM"/>
    <property type="match status" value="1"/>
</dbReference>
<keyword evidence="7" id="KW-0653">Protein transport</keyword>
<evidence type="ECO:0000256" key="10">
    <source>
        <dbReference type="SAM" id="Phobius"/>
    </source>
</evidence>
<evidence type="ECO:0000256" key="9">
    <source>
        <dbReference type="ARBA" id="ARBA00023136"/>
    </source>
</evidence>
<dbReference type="GO" id="GO:0005886">
    <property type="term" value="C:plasma membrane"/>
    <property type="evidence" value="ECO:0007669"/>
    <property type="project" value="UniProtKB-SubCell"/>
</dbReference>
<evidence type="ECO:0000256" key="2">
    <source>
        <dbReference type="ARBA" id="ARBA00010637"/>
    </source>
</evidence>
<accession>I4VMQ6</accession>
<evidence type="ECO:0000313" key="12">
    <source>
        <dbReference type="Proteomes" id="UP000004210"/>
    </source>
</evidence>
<evidence type="ECO:0000256" key="4">
    <source>
        <dbReference type="ARBA" id="ARBA00022475"/>
    </source>
</evidence>
<dbReference type="eggNOG" id="COG3149">
    <property type="taxonomic scope" value="Bacteria"/>
</dbReference>
<dbReference type="RefSeq" id="WP_007082057.1">
    <property type="nucleotide sequence ID" value="NZ_AJXU01000051.1"/>
</dbReference>
<keyword evidence="9 10" id="KW-0472">Membrane</keyword>
<proteinExistence type="inferred from homology"/>
<dbReference type="Proteomes" id="UP000004210">
    <property type="component" value="Unassembled WGS sequence"/>
</dbReference>
<evidence type="ECO:0000256" key="1">
    <source>
        <dbReference type="ARBA" id="ARBA00004377"/>
    </source>
</evidence>
<dbReference type="Pfam" id="PF04612">
    <property type="entry name" value="T2SSM"/>
    <property type="match status" value="1"/>
</dbReference>
<keyword evidence="12" id="KW-1185">Reference proteome</keyword>